<dbReference type="Proteomes" id="UP000467148">
    <property type="component" value="Chromosome"/>
</dbReference>
<protein>
    <submittedName>
        <fullName evidence="2">Uncharacterized protein</fullName>
    </submittedName>
</protein>
<evidence type="ECO:0000256" key="1">
    <source>
        <dbReference type="SAM" id="MobiDB-lite"/>
    </source>
</evidence>
<feature type="region of interest" description="Disordered" evidence="1">
    <location>
        <begin position="73"/>
        <end position="120"/>
    </location>
</feature>
<gene>
    <name evidence="2" type="ORF">MHEL_60020</name>
</gene>
<evidence type="ECO:0000313" key="3">
    <source>
        <dbReference type="Proteomes" id="UP000467148"/>
    </source>
</evidence>
<name>A0A7I7THA7_9MYCO</name>
<feature type="compositionally biased region" description="Polar residues" evidence="1">
    <location>
        <begin position="111"/>
        <end position="120"/>
    </location>
</feature>
<evidence type="ECO:0000313" key="2">
    <source>
        <dbReference type="EMBL" id="BBY67759.1"/>
    </source>
</evidence>
<accession>A0A7I7THA7</accession>
<dbReference type="AlphaFoldDB" id="A0A7I7THA7"/>
<reference evidence="2 3" key="1">
    <citation type="journal article" date="2019" name="Emerg. Microbes Infect.">
        <title>Comprehensive subspecies identification of 175 nontuberculous mycobacteria species based on 7547 genomic profiles.</title>
        <authorList>
            <person name="Matsumoto Y."/>
            <person name="Kinjo T."/>
            <person name="Motooka D."/>
            <person name="Nabeya D."/>
            <person name="Jung N."/>
            <person name="Uechi K."/>
            <person name="Horii T."/>
            <person name="Iida T."/>
            <person name="Fujita J."/>
            <person name="Nakamura S."/>
        </authorList>
    </citation>
    <scope>NUCLEOTIDE SEQUENCE [LARGE SCALE GENOMIC DNA]</scope>
    <source>
        <strain evidence="2 3">JCM 30396</strain>
    </source>
</reference>
<dbReference type="EMBL" id="AP022596">
    <property type="protein sequence ID" value="BBY67759.1"/>
    <property type="molecule type" value="Genomic_DNA"/>
</dbReference>
<keyword evidence="3" id="KW-1185">Reference proteome</keyword>
<sequence length="120" mass="12800">MIAATAALESAMTGADEYVGALCWECGGPCATYKGSVHGWRCLACIGRYLDASAARADAKDRKERERLLHRLSRANYTDSTPVSGGRRRDGGGPALCTAPPSRRRPIQHAITASTDGAHR</sequence>
<dbReference type="KEGG" id="mhev:MHEL_60020"/>
<proteinExistence type="predicted"/>
<organism evidence="2 3">
    <name type="scientific">Mycolicibacterium helvum</name>
    <dbReference type="NCBI Taxonomy" id="1534349"/>
    <lineage>
        <taxon>Bacteria</taxon>
        <taxon>Bacillati</taxon>
        <taxon>Actinomycetota</taxon>
        <taxon>Actinomycetes</taxon>
        <taxon>Mycobacteriales</taxon>
        <taxon>Mycobacteriaceae</taxon>
        <taxon>Mycolicibacterium</taxon>
    </lineage>
</organism>